<dbReference type="EMBL" id="FOQT01000001">
    <property type="protein sequence ID" value="SFH83080.1"/>
    <property type="molecule type" value="Genomic_DNA"/>
</dbReference>
<sequence length="70" mass="8497">MEDFNFKLDHCLQIIMGGFVVFQKYEETIYRKILITKHNTLIYVIKDDVIRIIQNFQDPEENYKDILREG</sequence>
<evidence type="ECO:0000313" key="2">
    <source>
        <dbReference type="Proteomes" id="UP000198931"/>
    </source>
</evidence>
<dbReference type="STRING" id="1125876.SAMN05443292_0322"/>
<name>A0A1I3D8P2_9FLAO</name>
<dbReference type="Proteomes" id="UP000198931">
    <property type="component" value="Unassembled WGS sequence"/>
</dbReference>
<reference evidence="1 2" key="1">
    <citation type="submission" date="2016-10" db="EMBL/GenBank/DDBJ databases">
        <authorList>
            <person name="de Groot N.N."/>
        </authorList>
    </citation>
    <scope>NUCLEOTIDE SEQUENCE [LARGE SCALE GENOMIC DNA]</scope>
    <source>
        <strain evidence="1 2">DSM 26000</strain>
    </source>
</reference>
<protein>
    <submittedName>
        <fullName evidence="1">Uncharacterized protein</fullName>
    </submittedName>
</protein>
<accession>A0A1I3D8P2</accession>
<keyword evidence="2" id="KW-1185">Reference proteome</keyword>
<gene>
    <name evidence="1" type="ORF">SAMN05443292_0322</name>
</gene>
<proteinExistence type="predicted"/>
<dbReference type="AlphaFoldDB" id="A0A1I3D8P2"/>
<evidence type="ECO:0000313" key="1">
    <source>
        <dbReference type="EMBL" id="SFH83080.1"/>
    </source>
</evidence>
<organism evidence="1 2">
    <name type="scientific">Halpernia frigidisoli</name>
    <dbReference type="NCBI Taxonomy" id="1125876"/>
    <lineage>
        <taxon>Bacteria</taxon>
        <taxon>Pseudomonadati</taxon>
        <taxon>Bacteroidota</taxon>
        <taxon>Flavobacteriia</taxon>
        <taxon>Flavobacteriales</taxon>
        <taxon>Weeksellaceae</taxon>
        <taxon>Chryseobacterium group</taxon>
        <taxon>Halpernia</taxon>
    </lineage>
</organism>